<dbReference type="FunFam" id="1.20.58.110:FF:000001">
    <property type="entry name" value="30S ribosomal protein S20"/>
    <property type="match status" value="1"/>
</dbReference>
<keyword evidence="4 8" id="KW-0694">RNA-binding</keyword>
<evidence type="ECO:0000256" key="9">
    <source>
        <dbReference type="SAM" id="MobiDB-lite"/>
    </source>
</evidence>
<keyword evidence="3 8" id="KW-0699">rRNA-binding</keyword>
<evidence type="ECO:0000256" key="4">
    <source>
        <dbReference type="ARBA" id="ARBA00022884"/>
    </source>
</evidence>
<feature type="compositionally biased region" description="Basic residues" evidence="9">
    <location>
        <begin position="7"/>
        <end position="19"/>
    </location>
</feature>
<keyword evidence="11" id="KW-1185">Reference proteome</keyword>
<dbReference type="InterPro" id="IPR036510">
    <property type="entry name" value="Ribosomal_bS20_sf"/>
</dbReference>
<keyword evidence="5 8" id="KW-0689">Ribosomal protein</keyword>
<dbReference type="InterPro" id="IPR002583">
    <property type="entry name" value="Ribosomal_bS20"/>
</dbReference>
<proteinExistence type="inferred from homology"/>
<accession>A0A2I6S8C1</accession>
<name>A0A2I6S8C1_9RHOO</name>
<reference evidence="10 11" key="1">
    <citation type="submission" date="2018-01" db="EMBL/GenBank/DDBJ databases">
        <authorList>
            <person name="Fu G.-Y."/>
        </authorList>
    </citation>
    <scope>NUCLEOTIDE SEQUENCE [LARGE SCALE GENOMIC DNA]</scope>
    <source>
        <strain evidence="10 11">SY39</strain>
    </source>
</reference>
<dbReference type="Proteomes" id="UP000242205">
    <property type="component" value="Chromosome"/>
</dbReference>
<sequence length="88" mass="9414">MANSAQARKRARQAVKARGHNASLRSRLRTAIKAVRKAVADGDKAAAQTVFSTSMSTIDSIADKNIIHKNKASRHKSRLSAAVKSMAA</sequence>
<keyword evidence="6 8" id="KW-0687">Ribonucleoprotein</keyword>
<dbReference type="RefSeq" id="WP_102247553.1">
    <property type="nucleotide sequence ID" value="NZ_CP025682.1"/>
</dbReference>
<feature type="region of interest" description="Disordered" evidence="9">
    <location>
        <begin position="1"/>
        <end position="23"/>
    </location>
</feature>
<protein>
    <recommendedName>
        <fullName evidence="7 8">Small ribosomal subunit protein bS20</fullName>
    </recommendedName>
</protein>
<evidence type="ECO:0000256" key="3">
    <source>
        <dbReference type="ARBA" id="ARBA00022730"/>
    </source>
</evidence>
<dbReference type="GO" id="GO:0005829">
    <property type="term" value="C:cytosol"/>
    <property type="evidence" value="ECO:0007669"/>
    <property type="project" value="TreeGrafter"/>
</dbReference>
<evidence type="ECO:0000256" key="2">
    <source>
        <dbReference type="ARBA" id="ARBA00007634"/>
    </source>
</evidence>
<dbReference type="KEGG" id="atw:C0099_11550"/>
<dbReference type="GO" id="GO:0015935">
    <property type="term" value="C:small ribosomal subunit"/>
    <property type="evidence" value="ECO:0007669"/>
    <property type="project" value="TreeGrafter"/>
</dbReference>
<gene>
    <name evidence="8" type="primary">rpsT</name>
    <name evidence="10" type="ORF">C0099_11550</name>
</gene>
<dbReference type="NCBIfam" id="TIGR00029">
    <property type="entry name" value="S20"/>
    <property type="match status" value="1"/>
</dbReference>
<dbReference type="SUPFAM" id="SSF46992">
    <property type="entry name" value="Ribosomal protein S20"/>
    <property type="match status" value="1"/>
</dbReference>
<dbReference type="EMBL" id="CP025682">
    <property type="protein sequence ID" value="AUN95505.1"/>
    <property type="molecule type" value="Genomic_DNA"/>
</dbReference>
<evidence type="ECO:0000256" key="1">
    <source>
        <dbReference type="ARBA" id="ARBA00003134"/>
    </source>
</evidence>
<evidence type="ECO:0000313" key="10">
    <source>
        <dbReference type="EMBL" id="AUN95505.1"/>
    </source>
</evidence>
<evidence type="ECO:0000313" key="11">
    <source>
        <dbReference type="Proteomes" id="UP000242205"/>
    </source>
</evidence>
<evidence type="ECO:0000256" key="8">
    <source>
        <dbReference type="HAMAP-Rule" id="MF_00500"/>
    </source>
</evidence>
<dbReference type="Pfam" id="PF01649">
    <property type="entry name" value="Ribosomal_S20p"/>
    <property type="match status" value="1"/>
</dbReference>
<comment type="function">
    <text evidence="1 8">Binds directly to 16S ribosomal RNA.</text>
</comment>
<comment type="similarity">
    <text evidence="2 8">Belongs to the bacterial ribosomal protein bS20 family.</text>
</comment>
<dbReference type="GO" id="GO:0006412">
    <property type="term" value="P:translation"/>
    <property type="evidence" value="ECO:0007669"/>
    <property type="project" value="UniProtKB-UniRule"/>
</dbReference>
<dbReference type="OrthoDB" id="9807974at2"/>
<dbReference type="GO" id="GO:0003735">
    <property type="term" value="F:structural constituent of ribosome"/>
    <property type="evidence" value="ECO:0007669"/>
    <property type="project" value="InterPro"/>
</dbReference>
<evidence type="ECO:0000256" key="6">
    <source>
        <dbReference type="ARBA" id="ARBA00023274"/>
    </source>
</evidence>
<dbReference type="Gene3D" id="1.20.58.110">
    <property type="entry name" value="Ribosomal protein S20"/>
    <property type="match status" value="1"/>
</dbReference>
<evidence type="ECO:0000256" key="5">
    <source>
        <dbReference type="ARBA" id="ARBA00022980"/>
    </source>
</evidence>
<dbReference type="HAMAP" id="MF_00500">
    <property type="entry name" value="Ribosomal_bS20"/>
    <property type="match status" value="1"/>
</dbReference>
<dbReference type="PANTHER" id="PTHR33398:SF1">
    <property type="entry name" value="SMALL RIBOSOMAL SUBUNIT PROTEIN BS20C"/>
    <property type="match status" value="1"/>
</dbReference>
<dbReference type="GO" id="GO:0070181">
    <property type="term" value="F:small ribosomal subunit rRNA binding"/>
    <property type="evidence" value="ECO:0007669"/>
    <property type="project" value="TreeGrafter"/>
</dbReference>
<dbReference type="AlphaFoldDB" id="A0A2I6S8C1"/>
<organism evidence="10 11">
    <name type="scientific">Pseudazoarcus pumilus</name>
    <dbReference type="NCBI Taxonomy" id="2067960"/>
    <lineage>
        <taxon>Bacteria</taxon>
        <taxon>Pseudomonadati</taxon>
        <taxon>Pseudomonadota</taxon>
        <taxon>Betaproteobacteria</taxon>
        <taxon>Rhodocyclales</taxon>
        <taxon>Zoogloeaceae</taxon>
        <taxon>Pseudazoarcus</taxon>
    </lineage>
</organism>
<dbReference type="PANTHER" id="PTHR33398">
    <property type="entry name" value="30S RIBOSOMAL PROTEIN S20"/>
    <property type="match status" value="1"/>
</dbReference>
<evidence type="ECO:0000256" key="7">
    <source>
        <dbReference type="ARBA" id="ARBA00035136"/>
    </source>
</evidence>